<keyword evidence="10 13" id="KW-0472">Membrane</keyword>
<name>A0AAE3KZ28_9EURY</name>
<dbReference type="RefSeq" id="WP_256623208.1">
    <property type="nucleotide sequence ID" value="NZ_JTEO01000005.1"/>
</dbReference>
<sequence length="539" mass="57870">MAVSTSALGIVVLIYMMLIFYLGWLGYKKTQMTEDYMIAGRKMNPYILAISYGATFISTSAIVGFGGAAGALGMGLLWLAFMTIFVGVFLAFVVFGKRTRRIGLKLGAVTFPELLGRRFQSRFIQGFAGALIGLFMPLYAGIVLIGGARFVETTLSINYDVAVLILTIIVAAYVITGGIIAVMYTDALQGALMFLGMALLLAFTYAKLGGVVEAHQALTNMAHLVPESLQAGGHLGWTAMPEFGSSIWWNLVSTLILGVGIGVLAQPQLAVRFMTVSNDRALNRAVLVGGPFILMMTGVAFTVGALSNVYFFEKLGVISVAAAGGNTDLIIPHYINSAMPDLFVVLFMLTLLAAAMSTLSAQFHTMGTAIGHDFYREFLKKGELGQTINITRLAIAVTILISVVLAYTLPISIIATATAIFFGLCAASFLPMYVGALFWKRMTREGAIASMLVGAFGSLFWLLFVHAKEAVPFGLSQAIFGKATLLSGTWTIIDPIIVATPLAFLTAVVVSLLTKPVPQEHLERCFSKKTGKNPNRKSF</sequence>
<evidence type="ECO:0000256" key="5">
    <source>
        <dbReference type="ARBA" id="ARBA00022692"/>
    </source>
</evidence>
<dbReference type="PROSITE" id="PS50283">
    <property type="entry name" value="NA_SOLUT_SYMP_3"/>
    <property type="match status" value="1"/>
</dbReference>
<feature type="transmembrane region" description="Helical" evidence="13">
    <location>
        <begin position="191"/>
        <end position="208"/>
    </location>
</feature>
<gene>
    <name evidence="14" type="ORF">PV02_09560</name>
</gene>
<evidence type="ECO:0000256" key="8">
    <source>
        <dbReference type="ARBA" id="ARBA00023053"/>
    </source>
</evidence>
<keyword evidence="7 13" id="KW-1133">Transmembrane helix</keyword>
<evidence type="ECO:0000256" key="10">
    <source>
        <dbReference type="ARBA" id="ARBA00023136"/>
    </source>
</evidence>
<dbReference type="GO" id="GO:0005298">
    <property type="term" value="F:proline:sodium symporter activity"/>
    <property type="evidence" value="ECO:0007669"/>
    <property type="project" value="TreeGrafter"/>
</dbReference>
<evidence type="ECO:0000256" key="11">
    <source>
        <dbReference type="ARBA" id="ARBA00023201"/>
    </source>
</evidence>
<dbReference type="InterPro" id="IPR038377">
    <property type="entry name" value="Na/Glc_symporter_sf"/>
</dbReference>
<feature type="transmembrane region" description="Helical" evidence="13">
    <location>
        <begin position="413"/>
        <end position="439"/>
    </location>
</feature>
<feature type="transmembrane region" description="Helical" evidence="13">
    <location>
        <begin position="446"/>
        <end position="467"/>
    </location>
</feature>
<keyword evidence="5 13" id="KW-0812">Transmembrane</keyword>
<evidence type="ECO:0000256" key="1">
    <source>
        <dbReference type="ARBA" id="ARBA00004651"/>
    </source>
</evidence>
<keyword evidence="9" id="KW-0406">Ion transport</keyword>
<reference evidence="14 15" key="1">
    <citation type="journal article" date="2011" name="Appl. Environ. Microbiol.">
        <title>Methanogenic archaea isolated from Taiwan's Chelungpu fault.</title>
        <authorList>
            <person name="Wu S.Y."/>
            <person name="Lai M.C."/>
        </authorList>
    </citation>
    <scope>NUCLEOTIDE SEQUENCE [LARGE SCALE GENOMIC DNA]</scope>
    <source>
        <strain evidence="14 15">St545Mb</strain>
    </source>
</reference>
<evidence type="ECO:0000256" key="7">
    <source>
        <dbReference type="ARBA" id="ARBA00022989"/>
    </source>
</evidence>
<dbReference type="InterPro" id="IPR050277">
    <property type="entry name" value="Sodium:Solute_Symporter"/>
</dbReference>
<dbReference type="GO" id="GO:0015824">
    <property type="term" value="P:proline transport"/>
    <property type="evidence" value="ECO:0007669"/>
    <property type="project" value="TreeGrafter"/>
</dbReference>
<dbReference type="PANTHER" id="PTHR48086">
    <property type="entry name" value="SODIUM/PROLINE SYMPORTER-RELATED"/>
    <property type="match status" value="1"/>
</dbReference>
<dbReference type="Gene3D" id="1.20.1730.10">
    <property type="entry name" value="Sodium/glucose cotransporter"/>
    <property type="match status" value="1"/>
</dbReference>
<evidence type="ECO:0000313" key="14">
    <source>
        <dbReference type="EMBL" id="MCQ6963349.1"/>
    </source>
</evidence>
<comment type="caution">
    <text evidence="14">The sequence shown here is derived from an EMBL/GenBank/DDBJ whole genome shotgun (WGS) entry which is preliminary data.</text>
</comment>
<feature type="transmembrane region" description="Helical" evidence="13">
    <location>
        <begin position="127"/>
        <end position="150"/>
    </location>
</feature>
<evidence type="ECO:0000256" key="2">
    <source>
        <dbReference type="ARBA" id="ARBA00006434"/>
    </source>
</evidence>
<dbReference type="InterPro" id="IPR001734">
    <property type="entry name" value="Na/solute_symporter"/>
</dbReference>
<evidence type="ECO:0000256" key="6">
    <source>
        <dbReference type="ARBA" id="ARBA00022847"/>
    </source>
</evidence>
<evidence type="ECO:0000256" key="12">
    <source>
        <dbReference type="RuleBase" id="RU362091"/>
    </source>
</evidence>
<dbReference type="EMBL" id="JTEO01000005">
    <property type="protein sequence ID" value="MCQ6963349.1"/>
    <property type="molecule type" value="Genomic_DNA"/>
</dbReference>
<feature type="transmembrane region" description="Helical" evidence="13">
    <location>
        <begin position="46"/>
        <end position="69"/>
    </location>
</feature>
<evidence type="ECO:0000313" key="15">
    <source>
        <dbReference type="Proteomes" id="UP001206983"/>
    </source>
</evidence>
<protein>
    <submittedName>
        <fullName evidence="14">Sodium:solute symporter</fullName>
    </submittedName>
</protein>
<dbReference type="PANTHER" id="PTHR48086:SF3">
    <property type="entry name" value="SODIUM_PROLINE SYMPORTER"/>
    <property type="match status" value="1"/>
</dbReference>
<evidence type="ECO:0000256" key="9">
    <source>
        <dbReference type="ARBA" id="ARBA00023065"/>
    </source>
</evidence>
<dbReference type="AlphaFoldDB" id="A0AAE3KZ28"/>
<keyword evidence="15" id="KW-1185">Reference proteome</keyword>
<evidence type="ECO:0000256" key="3">
    <source>
        <dbReference type="ARBA" id="ARBA00022448"/>
    </source>
</evidence>
<keyword evidence="3" id="KW-0813">Transport</keyword>
<comment type="similarity">
    <text evidence="2 12">Belongs to the sodium:solute symporter (SSF) (TC 2.A.21) family.</text>
</comment>
<feature type="transmembrane region" description="Helical" evidence="13">
    <location>
        <begin position="492"/>
        <end position="514"/>
    </location>
</feature>
<feature type="transmembrane region" description="Helical" evidence="13">
    <location>
        <begin position="285"/>
        <end position="306"/>
    </location>
</feature>
<feature type="transmembrane region" description="Helical" evidence="13">
    <location>
        <begin position="75"/>
        <end position="95"/>
    </location>
</feature>
<dbReference type="CDD" id="cd10322">
    <property type="entry name" value="SLC5sbd"/>
    <property type="match status" value="1"/>
</dbReference>
<dbReference type="GO" id="GO:0005886">
    <property type="term" value="C:plasma membrane"/>
    <property type="evidence" value="ECO:0007669"/>
    <property type="project" value="UniProtKB-SubCell"/>
</dbReference>
<dbReference type="NCBIfam" id="TIGR00813">
    <property type="entry name" value="sss"/>
    <property type="match status" value="1"/>
</dbReference>
<proteinExistence type="inferred from homology"/>
<feature type="transmembrane region" description="Helical" evidence="13">
    <location>
        <begin position="342"/>
        <end position="363"/>
    </location>
</feature>
<feature type="transmembrane region" description="Helical" evidence="13">
    <location>
        <begin position="384"/>
        <end position="407"/>
    </location>
</feature>
<keyword evidence="11" id="KW-0739">Sodium transport</keyword>
<feature type="transmembrane region" description="Helical" evidence="13">
    <location>
        <begin position="162"/>
        <end position="184"/>
    </location>
</feature>
<evidence type="ECO:0000256" key="4">
    <source>
        <dbReference type="ARBA" id="ARBA00022475"/>
    </source>
</evidence>
<comment type="subcellular location">
    <subcellularLocation>
        <location evidence="1">Cell membrane</location>
        <topology evidence="1">Multi-pass membrane protein</topology>
    </subcellularLocation>
</comment>
<organism evidence="14 15">
    <name type="scientific">Methanolobus chelungpuianus</name>
    <dbReference type="NCBI Taxonomy" id="502115"/>
    <lineage>
        <taxon>Archaea</taxon>
        <taxon>Methanobacteriati</taxon>
        <taxon>Methanobacteriota</taxon>
        <taxon>Stenosarchaea group</taxon>
        <taxon>Methanomicrobia</taxon>
        <taxon>Methanosarcinales</taxon>
        <taxon>Methanosarcinaceae</taxon>
        <taxon>Methanolobus</taxon>
    </lineage>
</organism>
<keyword evidence="4" id="KW-1003">Cell membrane</keyword>
<keyword evidence="8" id="KW-0915">Sodium</keyword>
<dbReference type="Proteomes" id="UP001206983">
    <property type="component" value="Unassembled WGS sequence"/>
</dbReference>
<evidence type="ECO:0000256" key="13">
    <source>
        <dbReference type="SAM" id="Phobius"/>
    </source>
</evidence>
<feature type="transmembrane region" description="Helical" evidence="13">
    <location>
        <begin position="6"/>
        <end position="25"/>
    </location>
</feature>
<dbReference type="GO" id="GO:0015193">
    <property type="term" value="F:L-proline transmembrane transporter activity"/>
    <property type="evidence" value="ECO:0007669"/>
    <property type="project" value="TreeGrafter"/>
</dbReference>
<feature type="transmembrane region" description="Helical" evidence="13">
    <location>
        <begin position="247"/>
        <end position="265"/>
    </location>
</feature>
<accession>A0AAE3KZ28</accession>
<dbReference type="Pfam" id="PF00474">
    <property type="entry name" value="SSF"/>
    <property type="match status" value="1"/>
</dbReference>
<keyword evidence="6" id="KW-0769">Symport</keyword>